<dbReference type="EMBL" id="LUCV01000015">
    <property type="protein sequence ID" value="OAI92887.1"/>
    <property type="molecule type" value="Genomic_DNA"/>
</dbReference>
<dbReference type="RefSeq" id="WP_064302749.1">
    <property type="nucleotide sequence ID" value="NZ_LUCV01000015.1"/>
</dbReference>
<name>A0A177SPH2_PSEPU</name>
<dbReference type="AlphaFoldDB" id="A0A177SPH2"/>
<accession>A0A177SPH2</accession>
<protein>
    <submittedName>
        <fullName evidence="1">Uncharacterized protein</fullName>
    </submittedName>
</protein>
<sequence>MSHEQVIKQMREALAQLSIEVREGSQHEARNMLLLAAAGAAFILRSGMKRASGLCKVPRSYSAEIMAASSVKSWKSVETYFQIAPPDYEMGKKRNRRHTGAFRRFRGVVAAIL</sequence>
<reference evidence="1 2" key="1">
    <citation type="submission" date="2016-03" db="EMBL/GenBank/DDBJ databases">
        <title>Draft Genome Assembly of Pseudomonas putida strain CBF10-2.</title>
        <authorList>
            <person name="Iyer R.S."/>
            <person name="Damania A."/>
        </authorList>
    </citation>
    <scope>NUCLEOTIDE SEQUENCE [LARGE SCALE GENOMIC DNA]</scope>
    <source>
        <strain evidence="1 2">CBF10-2</strain>
    </source>
</reference>
<comment type="caution">
    <text evidence="1">The sequence shown here is derived from an EMBL/GenBank/DDBJ whole genome shotgun (WGS) entry which is preliminary data.</text>
</comment>
<evidence type="ECO:0000313" key="1">
    <source>
        <dbReference type="EMBL" id="OAI92887.1"/>
    </source>
</evidence>
<gene>
    <name evidence="1" type="ORF">AYO28_16845</name>
</gene>
<organism evidence="1 2">
    <name type="scientific">Pseudomonas putida</name>
    <name type="common">Arthrobacter siderocapsulatus</name>
    <dbReference type="NCBI Taxonomy" id="303"/>
    <lineage>
        <taxon>Bacteria</taxon>
        <taxon>Pseudomonadati</taxon>
        <taxon>Pseudomonadota</taxon>
        <taxon>Gammaproteobacteria</taxon>
        <taxon>Pseudomonadales</taxon>
        <taxon>Pseudomonadaceae</taxon>
        <taxon>Pseudomonas</taxon>
    </lineage>
</organism>
<proteinExistence type="predicted"/>
<dbReference type="Proteomes" id="UP000077752">
    <property type="component" value="Unassembled WGS sequence"/>
</dbReference>
<evidence type="ECO:0000313" key="2">
    <source>
        <dbReference type="Proteomes" id="UP000077752"/>
    </source>
</evidence>